<dbReference type="InterPro" id="IPR036388">
    <property type="entry name" value="WH-like_DNA-bd_sf"/>
</dbReference>
<dbReference type="SUPFAM" id="SSF88946">
    <property type="entry name" value="Sigma2 domain of RNA polymerase sigma factors"/>
    <property type="match status" value="1"/>
</dbReference>
<keyword evidence="3" id="KW-0238">DNA-binding</keyword>
<keyword evidence="4" id="KW-0804">Transcription</keyword>
<keyword evidence="7" id="KW-1185">Reference proteome</keyword>
<proteinExistence type="predicted"/>
<reference evidence="6" key="1">
    <citation type="submission" date="2021-10" db="EMBL/GenBank/DDBJ databases">
        <title>Streptomyces nigrumlapis sp.nov.,an antimicrobial producing actinobacterium isolated from Black Gobi rocks.</title>
        <authorList>
            <person name="Wen Y."/>
            <person name="Zhang W."/>
            <person name="Liu X.G."/>
        </authorList>
    </citation>
    <scope>NUCLEOTIDE SEQUENCE</scope>
    <source>
        <strain evidence="6">ST13-2-2</strain>
    </source>
</reference>
<dbReference type="InterPro" id="IPR007627">
    <property type="entry name" value="RNA_pol_sigma70_r2"/>
</dbReference>
<name>A0ABY4MDX4_9ACTN</name>
<dbReference type="NCBIfam" id="TIGR02937">
    <property type="entry name" value="sigma70-ECF"/>
    <property type="match status" value="1"/>
</dbReference>
<evidence type="ECO:0000259" key="5">
    <source>
        <dbReference type="Pfam" id="PF04542"/>
    </source>
</evidence>
<dbReference type="Gene3D" id="1.10.1740.10">
    <property type="match status" value="1"/>
</dbReference>
<evidence type="ECO:0000313" key="6">
    <source>
        <dbReference type="EMBL" id="UQA94949.1"/>
    </source>
</evidence>
<dbReference type="InterPro" id="IPR014284">
    <property type="entry name" value="RNA_pol_sigma-70_dom"/>
</dbReference>
<evidence type="ECO:0000256" key="4">
    <source>
        <dbReference type="ARBA" id="ARBA00023163"/>
    </source>
</evidence>
<dbReference type="SUPFAM" id="SSF88659">
    <property type="entry name" value="Sigma3 and sigma4 domains of RNA polymerase sigma factors"/>
    <property type="match status" value="1"/>
</dbReference>
<dbReference type="Proteomes" id="UP000830115">
    <property type="component" value="Chromosome"/>
</dbReference>
<evidence type="ECO:0000256" key="1">
    <source>
        <dbReference type="ARBA" id="ARBA00023015"/>
    </source>
</evidence>
<feature type="domain" description="RNA polymerase sigma-70 region 2" evidence="5">
    <location>
        <begin position="35"/>
        <end position="93"/>
    </location>
</feature>
<evidence type="ECO:0000256" key="3">
    <source>
        <dbReference type="ARBA" id="ARBA00023125"/>
    </source>
</evidence>
<sequence length="288" mass="30727">MLCPALIRAAQNGDTEATAQVLDSLEGMIYRLAEKCMAHTPGLSAGYGDKLEDLRQDGRVAALEALARYNPEGGAKFSTYAHSRIKGAVLDSASGRSGPTISADAVATFKGCMGIVGGDLEAAEYLATVLPSSSHRLSAETSLRVRQVLEGTVFLDAMDPTSREGEPLAEGLADPYRYGVPEDLVEPRDVAIQDRARKAALAHALLEKLHGNADRVVRMTYGFDPEPHLFNGYDADGLPIPDHSAIAEALGITVATSRQTLKRALDRLRTAVQTLALEDVDLDVELAA</sequence>
<organism evidence="6 7">
    <name type="scientific">Streptomyces halobius</name>
    <dbReference type="NCBI Taxonomy" id="2879846"/>
    <lineage>
        <taxon>Bacteria</taxon>
        <taxon>Bacillati</taxon>
        <taxon>Actinomycetota</taxon>
        <taxon>Actinomycetes</taxon>
        <taxon>Kitasatosporales</taxon>
        <taxon>Streptomycetaceae</taxon>
        <taxon>Streptomyces</taxon>
    </lineage>
</organism>
<dbReference type="RefSeq" id="WP_248865802.1">
    <property type="nucleotide sequence ID" value="NZ_CP086322.1"/>
</dbReference>
<dbReference type="InterPro" id="IPR013324">
    <property type="entry name" value="RNA_pol_sigma_r3/r4-like"/>
</dbReference>
<accession>A0ABY4MDX4</accession>
<dbReference type="EMBL" id="CP086322">
    <property type="protein sequence ID" value="UQA94949.1"/>
    <property type="molecule type" value="Genomic_DNA"/>
</dbReference>
<dbReference type="Pfam" id="PF04542">
    <property type="entry name" value="Sigma70_r2"/>
    <property type="match status" value="1"/>
</dbReference>
<protein>
    <submittedName>
        <fullName evidence="6">Sigma-70 family RNA polymerase sigma factor</fullName>
    </submittedName>
</protein>
<keyword evidence="1" id="KW-0805">Transcription regulation</keyword>
<keyword evidence="2" id="KW-0731">Sigma factor</keyword>
<evidence type="ECO:0000256" key="2">
    <source>
        <dbReference type="ARBA" id="ARBA00023082"/>
    </source>
</evidence>
<dbReference type="InterPro" id="IPR013325">
    <property type="entry name" value="RNA_pol_sigma_r2"/>
</dbReference>
<dbReference type="PANTHER" id="PTHR30385">
    <property type="entry name" value="SIGMA FACTOR F FLAGELLAR"/>
    <property type="match status" value="1"/>
</dbReference>
<dbReference type="Gene3D" id="1.10.10.10">
    <property type="entry name" value="Winged helix-like DNA-binding domain superfamily/Winged helix DNA-binding domain"/>
    <property type="match status" value="1"/>
</dbReference>
<gene>
    <name evidence="6" type="ORF">K9S39_26590</name>
</gene>
<evidence type="ECO:0000313" key="7">
    <source>
        <dbReference type="Proteomes" id="UP000830115"/>
    </source>
</evidence>